<dbReference type="PATRIC" id="fig|1423804.4.peg.1054"/>
<dbReference type="STRING" id="1423804.FD14_GL000980"/>
<evidence type="ECO:0000256" key="3">
    <source>
        <dbReference type="ARBA" id="ARBA00022448"/>
    </source>
</evidence>
<evidence type="ECO:0000313" key="6">
    <source>
        <dbReference type="EMBL" id="KRN21610.1"/>
    </source>
</evidence>
<dbReference type="SUPFAM" id="SSF53850">
    <property type="entry name" value="Periplasmic binding protein-like II"/>
    <property type="match status" value="1"/>
</dbReference>
<gene>
    <name evidence="6" type="ORF">FD14_GL000980</name>
</gene>
<dbReference type="InterPro" id="IPR006059">
    <property type="entry name" value="SBP"/>
</dbReference>
<evidence type="ECO:0000256" key="1">
    <source>
        <dbReference type="ARBA" id="ARBA00004196"/>
    </source>
</evidence>
<dbReference type="Gene3D" id="3.40.190.10">
    <property type="entry name" value="Periplasmic binding protein-like II"/>
    <property type="match status" value="2"/>
</dbReference>
<dbReference type="RefSeq" id="WP_054737516.1">
    <property type="nucleotide sequence ID" value="NZ_AYZM01000109.1"/>
</dbReference>
<keyword evidence="3" id="KW-0813">Transport</keyword>
<dbReference type="InterPro" id="IPR050490">
    <property type="entry name" value="Bact_solute-bd_prot1"/>
</dbReference>
<comment type="similarity">
    <text evidence="2">Belongs to the bacterial solute-binding protein 1 family.</text>
</comment>
<keyword evidence="4 5" id="KW-0732">Signal</keyword>
<comment type="caution">
    <text evidence="6">The sequence shown here is derived from an EMBL/GenBank/DDBJ whole genome shotgun (WGS) entry which is preliminary data.</text>
</comment>
<dbReference type="PANTHER" id="PTHR43649:SF31">
    <property type="entry name" value="SN-GLYCEROL-3-PHOSPHATE-BINDING PERIPLASMIC PROTEIN UGPB"/>
    <property type="match status" value="1"/>
</dbReference>
<dbReference type="Pfam" id="PF13416">
    <property type="entry name" value="SBP_bac_8"/>
    <property type="match status" value="1"/>
</dbReference>
<dbReference type="PANTHER" id="PTHR43649">
    <property type="entry name" value="ARABINOSE-BINDING PROTEIN-RELATED"/>
    <property type="match status" value="1"/>
</dbReference>
<evidence type="ECO:0000313" key="7">
    <source>
        <dbReference type="Proteomes" id="UP000051442"/>
    </source>
</evidence>
<accession>A0A0R2F8D2</accession>
<reference evidence="6 7" key="1">
    <citation type="journal article" date="2015" name="Genome Announc.">
        <title>Expanding the biotechnology potential of lactobacilli through comparative genomics of 213 strains and associated genera.</title>
        <authorList>
            <person name="Sun Z."/>
            <person name="Harris H.M."/>
            <person name="McCann A."/>
            <person name="Guo C."/>
            <person name="Argimon S."/>
            <person name="Zhang W."/>
            <person name="Yang X."/>
            <person name="Jeffery I.B."/>
            <person name="Cooney J.C."/>
            <person name="Kagawa T.F."/>
            <person name="Liu W."/>
            <person name="Song Y."/>
            <person name="Salvetti E."/>
            <person name="Wrobel A."/>
            <person name="Rasinkangas P."/>
            <person name="Parkhill J."/>
            <person name="Rea M.C."/>
            <person name="O'Sullivan O."/>
            <person name="Ritari J."/>
            <person name="Douillard F.P."/>
            <person name="Paul Ross R."/>
            <person name="Yang R."/>
            <person name="Briner A.E."/>
            <person name="Felis G.E."/>
            <person name="de Vos W.M."/>
            <person name="Barrangou R."/>
            <person name="Klaenhammer T.R."/>
            <person name="Caufield P.W."/>
            <person name="Cui Y."/>
            <person name="Zhang H."/>
            <person name="O'Toole P.W."/>
        </authorList>
    </citation>
    <scope>NUCLEOTIDE SEQUENCE [LARGE SCALE GENOMIC DNA]</scope>
    <source>
        <strain evidence="6 7">DSM 23365</strain>
    </source>
</reference>
<organism evidence="6 7">
    <name type="scientific">Secundilactobacillus similis DSM 23365 = JCM 2765</name>
    <dbReference type="NCBI Taxonomy" id="1423804"/>
    <lineage>
        <taxon>Bacteria</taxon>
        <taxon>Bacillati</taxon>
        <taxon>Bacillota</taxon>
        <taxon>Bacilli</taxon>
        <taxon>Lactobacillales</taxon>
        <taxon>Lactobacillaceae</taxon>
        <taxon>Secundilactobacillus</taxon>
    </lineage>
</organism>
<keyword evidence="7" id="KW-1185">Reference proteome</keyword>
<dbReference type="AlphaFoldDB" id="A0A0R2F8D2"/>
<name>A0A0R2F8D2_9LACO</name>
<dbReference type="GO" id="GO:0030313">
    <property type="term" value="C:cell envelope"/>
    <property type="evidence" value="ECO:0007669"/>
    <property type="project" value="UniProtKB-SubCell"/>
</dbReference>
<proteinExistence type="inferred from homology"/>
<dbReference type="EMBL" id="AYZM01000109">
    <property type="protein sequence ID" value="KRN21610.1"/>
    <property type="molecule type" value="Genomic_DNA"/>
</dbReference>
<dbReference type="Proteomes" id="UP000051442">
    <property type="component" value="Unassembled WGS sequence"/>
</dbReference>
<feature type="signal peptide" evidence="5">
    <location>
        <begin position="1"/>
        <end position="26"/>
    </location>
</feature>
<evidence type="ECO:0000256" key="5">
    <source>
        <dbReference type="SAM" id="SignalP"/>
    </source>
</evidence>
<comment type="subcellular location">
    <subcellularLocation>
        <location evidence="1">Cell envelope</location>
    </subcellularLocation>
</comment>
<protein>
    <submittedName>
        <fullName evidence="6">Glycerol-3-phosphate binding protein</fullName>
    </submittedName>
</protein>
<feature type="chain" id="PRO_5006416831" evidence="5">
    <location>
        <begin position="27"/>
        <end position="443"/>
    </location>
</feature>
<sequence length="443" mass="48488">MKRLWVLGALLTLLIIPLSACTTSHAASKTRVVFWHEMTGPAQDQLNQYVKAFNASQSKYEVVPEFEGNYNEAVQKILHTHGTDASPAVFQSMDVSTSQLYHAKVATPVQQFIDEDHYDVSQISPVARAFYSQGGRQISMPFNTSQPVLYYNASLLKRLGIKAPPVNPSYSDITRVAKAISQKSHGKVKGLTVEAYGWLFEQFLANGDTTMANHDNGRTGFPTSVNMTSKTSRDAMAWVRDNIKAGDFIDFGAGSQAESNEIAAFLAGKLGIFIQSSAYISQLLAGTKDQLGITYYPHADGQTGNGVSIGGASLWISNSQPKAVQRGAWAFIKSVMTPKAQAQWQKATGYLALNRNSQREPVLKALYAKYPAAQVPSQQLARAKANRANSGIFMEGLIQERAYTQTAMSQIYNGGDIDKALKTAQLSMNQFLANTNRANRYGQ</sequence>
<evidence type="ECO:0000256" key="2">
    <source>
        <dbReference type="ARBA" id="ARBA00008520"/>
    </source>
</evidence>
<evidence type="ECO:0000256" key="4">
    <source>
        <dbReference type="ARBA" id="ARBA00022729"/>
    </source>
</evidence>